<evidence type="ECO:0000313" key="1">
    <source>
        <dbReference type="EMBL" id="GIF73573.1"/>
    </source>
</evidence>
<sequence>MSATTIPQMTAEDLMFDLDLHVVPLHPSDVTAPEAAVHPSYHTETCPTRARTCKYGCSYTCRRAAHEQNMCI</sequence>
<dbReference type="Proteomes" id="UP000604117">
    <property type="component" value="Unassembled WGS sequence"/>
</dbReference>
<keyword evidence="2" id="KW-1185">Reference proteome</keyword>
<gene>
    <name evidence="1" type="ORF">Asi02nite_30910</name>
</gene>
<name>A0ABQ4CQJ2_9ACTN</name>
<comment type="caution">
    <text evidence="1">The sequence shown here is derived from an EMBL/GenBank/DDBJ whole genome shotgun (WGS) entry which is preliminary data.</text>
</comment>
<evidence type="ECO:0000313" key="2">
    <source>
        <dbReference type="Proteomes" id="UP000604117"/>
    </source>
</evidence>
<organism evidence="1 2">
    <name type="scientific">Asanoa siamensis</name>
    <dbReference type="NCBI Taxonomy" id="926357"/>
    <lineage>
        <taxon>Bacteria</taxon>
        <taxon>Bacillati</taxon>
        <taxon>Actinomycetota</taxon>
        <taxon>Actinomycetes</taxon>
        <taxon>Micromonosporales</taxon>
        <taxon>Micromonosporaceae</taxon>
        <taxon>Asanoa</taxon>
    </lineage>
</organism>
<protein>
    <submittedName>
        <fullName evidence="1">Uncharacterized protein</fullName>
    </submittedName>
</protein>
<dbReference type="EMBL" id="BONE01000022">
    <property type="protein sequence ID" value="GIF73573.1"/>
    <property type="molecule type" value="Genomic_DNA"/>
</dbReference>
<reference evidence="1 2" key="1">
    <citation type="submission" date="2021-01" db="EMBL/GenBank/DDBJ databases">
        <title>Whole genome shotgun sequence of Asanoa siamensis NBRC 107932.</title>
        <authorList>
            <person name="Komaki H."/>
            <person name="Tamura T."/>
        </authorList>
    </citation>
    <scope>NUCLEOTIDE SEQUENCE [LARGE SCALE GENOMIC DNA]</scope>
    <source>
        <strain evidence="1 2">NBRC 107932</strain>
    </source>
</reference>
<accession>A0ABQ4CQJ2</accession>
<proteinExistence type="predicted"/>